<evidence type="ECO:0000313" key="3">
    <source>
        <dbReference type="Proteomes" id="UP001597237"/>
    </source>
</evidence>
<protein>
    <submittedName>
        <fullName evidence="2">Uncharacterized protein</fullName>
    </submittedName>
</protein>
<evidence type="ECO:0000256" key="1">
    <source>
        <dbReference type="SAM" id="SignalP"/>
    </source>
</evidence>
<organism evidence="2 3">
    <name type="scientific">Phenylobacterium terrae</name>
    <dbReference type="NCBI Taxonomy" id="2665495"/>
    <lineage>
        <taxon>Bacteria</taxon>
        <taxon>Pseudomonadati</taxon>
        <taxon>Pseudomonadota</taxon>
        <taxon>Alphaproteobacteria</taxon>
        <taxon>Caulobacterales</taxon>
        <taxon>Caulobacteraceae</taxon>
        <taxon>Phenylobacterium</taxon>
    </lineage>
</organism>
<dbReference type="Proteomes" id="UP001597237">
    <property type="component" value="Unassembled WGS sequence"/>
</dbReference>
<proteinExistence type="predicted"/>
<reference evidence="3" key="1">
    <citation type="journal article" date="2019" name="Int. J. Syst. Evol. Microbiol.">
        <title>The Global Catalogue of Microorganisms (GCM) 10K type strain sequencing project: providing services to taxonomists for standard genome sequencing and annotation.</title>
        <authorList>
            <consortium name="The Broad Institute Genomics Platform"/>
            <consortium name="The Broad Institute Genome Sequencing Center for Infectious Disease"/>
            <person name="Wu L."/>
            <person name="Ma J."/>
        </authorList>
    </citation>
    <scope>NUCLEOTIDE SEQUENCE [LARGE SCALE GENOMIC DNA]</scope>
    <source>
        <strain evidence="3">DFY28</strain>
    </source>
</reference>
<accession>A0ABW4MW14</accession>
<dbReference type="EMBL" id="JBHUEY010000001">
    <property type="protein sequence ID" value="MFD1782174.1"/>
    <property type="molecule type" value="Genomic_DNA"/>
</dbReference>
<gene>
    <name evidence="2" type="ORF">ACFSC0_02115</name>
</gene>
<keyword evidence="3" id="KW-1185">Reference proteome</keyword>
<comment type="caution">
    <text evidence="2">The sequence shown here is derived from an EMBL/GenBank/DDBJ whole genome shotgun (WGS) entry which is preliminary data.</text>
</comment>
<evidence type="ECO:0000313" key="2">
    <source>
        <dbReference type="EMBL" id="MFD1782174.1"/>
    </source>
</evidence>
<feature type="signal peptide" evidence="1">
    <location>
        <begin position="1"/>
        <end position="20"/>
    </location>
</feature>
<sequence>MKALPFLAALAVLGAFPAQAQDLDWRFRTSPGHSHLVYGPEGSDVGDLWFRCRDASSRIVVAFNVERRIGVELRGTTYYDEAGRPAPWPVRVTVASGQHRAALSGQAHHDEAREASFITADFPMGGPVLSAFGRSGEFSASAFGETTSTPRAPAELVRQFLEACQP</sequence>
<dbReference type="RefSeq" id="WP_377280999.1">
    <property type="nucleotide sequence ID" value="NZ_JBHRSI010000003.1"/>
</dbReference>
<keyword evidence="1" id="KW-0732">Signal</keyword>
<feature type="chain" id="PRO_5047344548" evidence="1">
    <location>
        <begin position="21"/>
        <end position="166"/>
    </location>
</feature>
<name>A0ABW4MW14_9CAUL</name>